<dbReference type="PANTHER" id="PTHR44688">
    <property type="entry name" value="DNA-BINDING TRANSCRIPTIONAL ACTIVATOR DEVR_DOSR"/>
    <property type="match status" value="1"/>
</dbReference>
<dbReference type="PROSITE" id="PS50043">
    <property type="entry name" value="HTH_LUXR_2"/>
    <property type="match status" value="1"/>
</dbReference>
<reference evidence="5" key="1">
    <citation type="submission" date="2024-07" db="EMBL/GenBank/DDBJ databases">
        <title>Identification and characteristics of an arsenic-resistant bacterial isolate, which belongs to a novel species.</title>
        <authorList>
            <person name="Juszczyk A."/>
            <person name="Kowalczyk A."/>
            <person name="Was K."/>
            <person name="Kosowicz W."/>
            <person name="Budzyn A."/>
            <person name="Latowski D."/>
        </authorList>
    </citation>
    <scope>NUCLEOTIDE SEQUENCE</scope>
    <source>
        <strain evidence="5">As8PL</strain>
        <plasmid evidence="5">unnamed</plasmid>
    </source>
</reference>
<dbReference type="CDD" id="cd06170">
    <property type="entry name" value="LuxR_C_like"/>
    <property type="match status" value="1"/>
</dbReference>
<dbReference type="InterPro" id="IPR000792">
    <property type="entry name" value="Tscrpt_reg_LuxR_C"/>
</dbReference>
<geneLocation type="plasmid" evidence="5">
    <name>unnamed</name>
</geneLocation>
<gene>
    <name evidence="5" type="ORF">AB3N04_00865</name>
</gene>
<evidence type="ECO:0000313" key="5">
    <source>
        <dbReference type="EMBL" id="XDI35061.1"/>
    </source>
</evidence>
<accession>A0AB39BNI3</accession>
<dbReference type="GO" id="GO:0003677">
    <property type="term" value="F:DNA binding"/>
    <property type="evidence" value="ECO:0007669"/>
    <property type="project" value="UniProtKB-KW"/>
</dbReference>
<dbReference type="AlphaFoldDB" id="A0AB39BNI3"/>
<name>A0AB39BNI3_9BACI</name>
<evidence type="ECO:0000259" key="4">
    <source>
        <dbReference type="PROSITE" id="PS50043"/>
    </source>
</evidence>
<dbReference type="Gene3D" id="3.40.50.2300">
    <property type="match status" value="1"/>
</dbReference>
<keyword evidence="2" id="KW-0238">DNA-binding</keyword>
<dbReference type="InterPro" id="IPR016032">
    <property type="entry name" value="Sig_transdc_resp-reg_C-effctor"/>
</dbReference>
<evidence type="ECO:0000256" key="2">
    <source>
        <dbReference type="ARBA" id="ARBA00023125"/>
    </source>
</evidence>
<keyword evidence="5" id="KW-0614">Plasmid</keyword>
<dbReference type="PANTHER" id="PTHR44688:SF25">
    <property type="entry name" value="HTH LUXR-TYPE DOMAIN-CONTAINING PROTEIN"/>
    <property type="match status" value="1"/>
</dbReference>
<dbReference type="Pfam" id="PF00196">
    <property type="entry name" value="GerE"/>
    <property type="match status" value="1"/>
</dbReference>
<dbReference type="SMART" id="SM00421">
    <property type="entry name" value="HTH_LUXR"/>
    <property type="match status" value="1"/>
</dbReference>
<keyword evidence="3" id="KW-0804">Transcription</keyword>
<dbReference type="GO" id="GO:0006355">
    <property type="term" value="P:regulation of DNA-templated transcription"/>
    <property type="evidence" value="ECO:0007669"/>
    <property type="project" value="InterPro"/>
</dbReference>
<dbReference type="EMBL" id="CP162550">
    <property type="protein sequence ID" value="XDI35061.1"/>
    <property type="molecule type" value="Genomic_DNA"/>
</dbReference>
<sequence length="214" mass="24381">MHNEITIYSDSSIQADGMLRVCLLTNKEESFQFSLSNMKEQLSQLQASLYIIVSSVEQTEFSLARDLAEAGHNVLYLYLSLKDHQVLTLVRSGVKGIVSQNIDSKSLLDIIRKLKHNDYSFDEYVVNVVMGDYLKANKNSESNSDCLVKNVSERELEVIELLFNHYTTNKEIASKLNVSESTVRHYIRSLMQKLSAKDRTDIVVHSIKLGLLKF</sequence>
<evidence type="ECO:0000256" key="1">
    <source>
        <dbReference type="ARBA" id="ARBA00023015"/>
    </source>
</evidence>
<dbReference type="SUPFAM" id="SSF46894">
    <property type="entry name" value="C-terminal effector domain of the bipartite response regulators"/>
    <property type="match status" value="1"/>
</dbReference>
<proteinExistence type="predicted"/>
<organism evidence="5">
    <name type="scientific">Alkalihalophilus sp. As8PL</name>
    <dbReference type="NCBI Taxonomy" id="3237103"/>
    <lineage>
        <taxon>Bacteria</taxon>
        <taxon>Bacillati</taxon>
        <taxon>Bacillota</taxon>
        <taxon>Bacilli</taxon>
        <taxon>Bacillales</taxon>
        <taxon>Bacillaceae</taxon>
        <taxon>Alkalihalophilus</taxon>
    </lineage>
</organism>
<keyword evidence="1" id="KW-0805">Transcription regulation</keyword>
<dbReference type="RefSeq" id="WP_368502679.1">
    <property type="nucleotide sequence ID" value="NZ_CP162550.1"/>
</dbReference>
<feature type="domain" description="HTH luxR-type" evidence="4">
    <location>
        <begin position="144"/>
        <end position="210"/>
    </location>
</feature>
<evidence type="ECO:0000256" key="3">
    <source>
        <dbReference type="ARBA" id="ARBA00023163"/>
    </source>
</evidence>
<protein>
    <submittedName>
        <fullName evidence="5">Response regulator transcription factor</fullName>
    </submittedName>
</protein>